<proteinExistence type="predicted"/>
<sequence length="53" mass="5954">MGSSMWILPLTAASFVRNHFRGKAHEKCTKEPIRERDRSGATFVAGALHKKDI</sequence>
<comment type="caution">
    <text evidence="1">The sequence shown here is derived from an EMBL/GenBank/DDBJ whole genome shotgun (WGS) entry which is preliminary data.</text>
</comment>
<dbReference type="EMBL" id="JAIWYP010000001">
    <property type="protein sequence ID" value="KAH3897391.1"/>
    <property type="molecule type" value="Genomic_DNA"/>
</dbReference>
<accession>A0A9D4SA29</accession>
<reference evidence="1" key="1">
    <citation type="journal article" date="2019" name="bioRxiv">
        <title>The Genome of the Zebra Mussel, Dreissena polymorpha: A Resource for Invasive Species Research.</title>
        <authorList>
            <person name="McCartney M.A."/>
            <person name="Auch B."/>
            <person name="Kono T."/>
            <person name="Mallez S."/>
            <person name="Zhang Y."/>
            <person name="Obille A."/>
            <person name="Becker A."/>
            <person name="Abrahante J.E."/>
            <person name="Garbe J."/>
            <person name="Badalamenti J.P."/>
            <person name="Herman A."/>
            <person name="Mangelson H."/>
            <person name="Liachko I."/>
            <person name="Sullivan S."/>
            <person name="Sone E.D."/>
            <person name="Koren S."/>
            <person name="Silverstein K.A.T."/>
            <person name="Beckman K.B."/>
            <person name="Gohl D.M."/>
        </authorList>
    </citation>
    <scope>NUCLEOTIDE SEQUENCE</scope>
    <source>
        <strain evidence="1">Duluth1</strain>
        <tissue evidence="1">Whole animal</tissue>
    </source>
</reference>
<keyword evidence="2" id="KW-1185">Reference proteome</keyword>
<protein>
    <submittedName>
        <fullName evidence="1">Uncharacterized protein</fullName>
    </submittedName>
</protein>
<reference evidence="1" key="2">
    <citation type="submission" date="2020-11" db="EMBL/GenBank/DDBJ databases">
        <authorList>
            <person name="McCartney M.A."/>
            <person name="Auch B."/>
            <person name="Kono T."/>
            <person name="Mallez S."/>
            <person name="Becker A."/>
            <person name="Gohl D.M."/>
            <person name="Silverstein K.A.T."/>
            <person name="Koren S."/>
            <person name="Bechman K.B."/>
            <person name="Herman A."/>
            <person name="Abrahante J.E."/>
            <person name="Garbe J."/>
        </authorList>
    </citation>
    <scope>NUCLEOTIDE SEQUENCE</scope>
    <source>
        <strain evidence="1">Duluth1</strain>
        <tissue evidence="1">Whole animal</tissue>
    </source>
</reference>
<organism evidence="1 2">
    <name type="scientific">Dreissena polymorpha</name>
    <name type="common">Zebra mussel</name>
    <name type="synonym">Mytilus polymorpha</name>
    <dbReference type="NCBI Taxonomy" id="45954"/>
    <lineage>
        <taxon>Eukaryota</taxon>
        <taxon>Metazoa</taxon>
        <taxon>Spiralia</taxon>
        <taxon>Lophotrochozoa</taxon>
        <taxon>Mollusca</taxon>
        <taxon>Bivalvia</taxon>
        <taxon>Autobranchia</taxon>
        <taxon>Heteroconchia</taxon>
        <taxon>Euheterodonta</taxon>
        <taxon>Imparidentia</taxon>
        <taxon>Neoheterodontei</taxon>
        <taxon>Myida</taxon>
        <taxon>Dreissenoidea</taxon>
        <taxon>Dreissenidae</taxon>
        <taxon>Dreissena</taxon>
    </lineage>
</organism>
<name>A0A9D4SA29_DREPO</name>
<evidence type="ECO:0000313" key="2">
    <source>
        <dbReference type="Proteomes" id="UP000828390"/>
    </source>
</evidence>
<dbReference type="AlphaFoldDB" id="A0A9D4SA29"/>
<evidence type="ECO:0000313" key="1">
    <source>
        <dbReference type="EMBL" id="KAH3897391.1"/>
    </source>
</evidence>
<dbReference type="Proteomes" id="UP000828390">
    <property type="component" value="Unassembled WGS sequence"/>
</dbReference>
<gene>
    <name evidence="1" type="ORF">DPMN_021579</name>
</gene>